<proteinExistence type="predicted"/>
<protein>
    <submittedName>
        <fullName evidence="1">Poly(A)-specific ribonuclease PARN-like domain-containing protein 1</fullName>
    </submittedName>
</protein>
<dbReference type="InterPro" id="IPR051181">
    <property type="entry name" value="CAF1_poly(A)_ribonucleases"/>
</dbReference>
<sequence length="157" mass="18274">MADEAVSADRVEYVARPYNCYVFPNSVTNNGPIITLEVSSIEFNNRYNMNWNRWIREGIPYVKQEEEEKLCSSESRVDVKFPDGGFIYNTDERRSRKSVLTEGDRAIVAMYVRECKHWIDTTLQFLLNTANSVTLVENFLRSSVRLSHARKTFDVTM</sequence>
<dbReference type="Gene3D" id="3.30.420.10">
    <property type="entry name" value="Ribonuclease H-like superfamily/Ribonuclease H"/>
    <property type="match status" value="1"/>
</dbReference>
<dbReference type="EMBL" id="GBHO01017842">
    <property type="protein sequence ID" value="JAG25762.1"/>
    <property type="molecule type" value="Transcribed_RNA"/>
</dbReference>
<dbReference type="GO" id="GO:0000175">
    <property type="term" value="F:3'-5'-RNA exonuclease activity"/>
    <property type="evidence" value="ECO:0007669"/>
    <property type="project" value="TreeGrafter"/>
</dbReference>
<dbReference type="InterPro" id="IPR006941">
    <property type="entry name" value="RNase_CAF1"/>
</dbReference>
<dbReference type="PANTHER" id="PTHR15092">
    <property type="entry name" value="POLY A -SPECIFIC RIBONUCLEASE/TARGET OF EGR1, MEMBER 1"/>
    <property type="match status" value="1"/>
</dbReference>
<reference evidence="1" key="1">
    <citation type="journal article" date="2014" name="PLoS ONE">
        <title>Transcriptome-Based Identification of ABC Transporters in the Western Tarnished Plant Bug Lygus hesperus.</title>
        <authorList>
            <person name="Hull J.J."/>
            <person name="Chaney K."/>
            <person name="Geib S.M."/>
            <person name="Fabrick J.A."/>
            <person name="Brent C.S."/>
            <person name="Walsh D."/>
            <person name="Lavine L.C."/>
        </authorList>
    </citation>
    <scope>NUCLEOTIDE SEQUENCE</scope>
</reference>
<evidence type="ECO:0000313" key="1">
    <source>
        <dbReference type="EMBL" id="JAG25762.1"/>
    </source>
</evidence>
<accession>A0A0A9XY88</accession>
<dbReference type="InterPro" id="IPR036397">
    <property type="entry name" value="RNaseH_sf"/>
</dbReference>
<name>A0A0A9XY88_LYGHE</name>
<dbReference type="Pfam" id="PF04857">
    <property type="entry name" value="CAF1"/>
    <property type="match status" value="1"/>
</dbReference>
<dbReference type="PANTHER" id="PTHR15092:SF22">
    <property type="entry name" value="POLY(A)-SPECIFIC RIBONUCLEASE PNLDC1"/>
    <property type="match status" value="1"/>
</dbReference>
<organism evidence="1">
    <name type="scientific">Lygus hesperus</name>
    <name type="common">Western plant bug</name>
    <dbReference type="NCBI Taxonomy" id="30085"/>
    <lineage>
        <taxon>Eukaryota</taxon>
        <taxon>Metazoa</taxon>
        <taxon>Ecdysozoa</taxon>
        <taxon>Arthropoda</taxon>
        <taxon>Hexapoda</taxon>
        <taxon>Insecta</taxon>
        <taxon>Pterygota</taxon>
        <taxon>Neoptera</taxon>
        <taxon>Paraneoptera</taxon>
        <taxon>Hemiptera</taxon>
        <taxon>Heteroptera</taxon>
        <taxon>Panheteroptera</taxon>
        <taxon>Cimicomorpha</taxon>
        <taxon>Miridae</taxon>
        <taxon>Mirini</taxon>
        <taxon>Lygus</taxon>
    </lineage>
</organism>
<reference evidence="1" key="2">
    <citation type="submission" date="2014-07" db="EMBL/GenBank/DDBJ databases">
        <authorList>
            <person name="Hull J."/>
        </authorList>
    </citation>
    <scope>NUCLEOTIDE SEQUENCE</scope>
</reference>
<dbReference type="GO" id="GO:0003723">
    <property type="term" value="F:RNA binding"/>
    <property type="evidence" value="ECO:0007669"/>
    <property type="project" value="TreeGrafter"/>
</dbReference>
<dbReference type="AlphaFoldDB" id="A0A0A9XY88"/>
<gene>
    <name evidence="1" type="primary">PNLDC1_1</name>
    <name evidence="1" type="ORF">CM83_9612</name>
</gene>